<organism evidence="1 2">
    <name type="scientific">Scutellospora calospora</name>
    <dbReference type="NCBI Taxonomy" id="85575"/>
    <lineage>
        <taxon>Eukaryota</taxon>
        <taxon>Fungi</taxon>
        <taxon>Fungi incertae sedis</taxon>
        <taxon>Mucoromycota</taxon>
        <taxon>Glomeromycotina</taxon>
        <taxon>Glomeromycetes</taxon>
        <taxon>Diversisporales</taxon>
        <taxon>Gigasporaceae</taxon>
        <taxon>Scutellospora</taxon>
    </lineage>
</organism>
<keyword evidence="2" id="KW-1185">Reference proteome</keyword>
<gene>
    <name evidence="1" type="ORF">SCALOS_LOCUS5614</name>
</gene>
<dbReference type="Proteomes" id="UP000789860">
    <property type="component" value="Unassembled WGS sequence"/>
</dbReference>
<name>A0ACA9M1A9_9GLOM</name>
<comment type="caution">
    <text evidence="1">The sequence shown here is derived from an EMBL/GenBank/DDBJ whole genome shotgun (WGS) entry which is preliminary data.</text>
</comment>
<accession>A0ACA9M1A9</accession>
<proteinExistence type="predicted"/>
<protein>
    <submittedName>
        <fullName evidence="1">6524_t:CDS:1</fullName>
    </submittedName>
</protein>
<reference evidence="1" key="1">
    <citation type="submission" date="2021-06" db="EMBL/GenBank/DDBJ databases">
        <authorList>
            <person name="Kallberg Y."/>
            <person name="Tangrot J."/>
            <person name="Rosling A."/>
        </authorList>
    </citation>
    <scope>NUCLEOTIDE SEQUENCE</scope>
    <source>
        <strain evidence="1">AU212A</strain>
    </source>
</reference>
<evidence type="ECO:0000313" key="2">
    <source>
        <dbReference type="Proteomes" id="UP000789860"/>
    </source>
</evidence>
<evidence type="ECO:0000313" key="1">
    <source>
        <dbReference type="EMBL" id="CAG8564041.1"/>
    </source>
</evidence>
<feature type="non-terminal residue" evidence="1">
    <location>
        <position position="1"/>
    </location>
</feature>
<dbReference type="EMBL" id="CAJVPM010009422">
    <property type="protein sequence ID" value="CAG8564041.1"/>
    <property type="molecule type" value="Genomic_DNA"/>
</dbReference>
<sequence>GSTDTLSMSEIEAKAFVPRKRKQLETEKENPDIKKKKTHDTNLQNRNENELNSIINPKQTTKITKNLQTIFNKISNSCWQKIMKEIYVQGDVLPSKNDIESISKDVNTTIEIARRSNNLESGDGSPHDTQDQQTLMVNINTDNTPTSNHKETSTEGTRSEKRDIHTFNRSEDIPINKIISAMYAKIGDEFVAAKPHFMKGKRTHLKIVFENKSKQRYYVIEGKKDFILERIKEVFEAIVTKQLYKNHKENRQTEEKLLPNHSTFSNNNSYINNIDNRSKTDEMMQEKEINRKEDDVMLVNDEESLEKVNMVDENQASEDSFTIVSYNKHKTRLKDSLQKYYYKSYNKIKHNGGSPINKPNSNQD</sequence>